<dbReference type="SUPFAM" id="SSF49464">
    <property type="entry name" value="Carboxypeptidase regulatory domain-like"/>
    <property type="match status" value="1"/>
</dbReference>
<dbReference type="STRING" id="153721.MYP_2910"/>
<dbReference type="eggNOG" id="COG4771">
    <property type="taxonomic scope" value="Bacteria"/>
</dbReference>
<accession>A0A098LFC0</accession>
<dbReference type="EMBL" id="BBLT01000005">
    <property type="protein sequence ID" value="GAL85681.1"/>
    <property type="molecule type" value="Genomic_DNA"/>
</dbReference>
<evidence type="ECO:0000313" key="1">
    <source>
        <dbReference type="EMBL" id="GAL85681.1"/>
    </source>
</evidence>
<dbReference type="RefSeq" id="WP_045464482.1">
    <property type="nucleotide sequence ID" value="NZ_BBLT01000005.1"/>
</dbReference>
<gene>
    <name evidence="1" type="ORF">MYP_2910</name>
</gene>
<evidence type="ECO:0000313" key="2">
    <source>
        <dbReference type="Proteomes" id="UP000030185"/>
    </source>
</evidence>
<dbReference type="InterPro" id="IPR008969">
    <property type="entry name" value="CarboxyPept-like_regulatory"/>
</dbReference>
<dbReference type="OrthoDB" id="1116175at2"/>
<organism evidence="1 2">
    <name type="scientific">Sporocytophaga myxococcoides</name>
    <dbReference type="NCBI Taxonomy" id="153721"/>
    <lineage>
        <taxon>Bacteria</taxon>
        <taxon>Pseudomonadati</taxon>
        <taxon>Bacteroidota</taxon>
        <taxon>Cytophagia</taxon>
        <taxon>Cytophagales</taxon>
        <taxon>Cytophagaceae</taxon>
        <taxon>Sporocytophaga</taxon>
    </lineage>
</organism>
<proteinExistence type="predicted"/>
<name>A0A098LFC0_9BACT</name>
<dbReference type="Proteomes" id="UP000030185">
    <property type="component" value="Unassembled WGS sequence"/>
</dbReference>
<protein>
    <recommendedName>
        <fullName evidence="3">TonB-dependent receptor</fullName>
    </recommendedName>
</protein>
<comment type="caution">
    <text evidence="1">The sequence shown here is derived from an EMBL/GenBank/DDBJ whole genome shotgun (WGS) entry which is preliminary data.</text>
</comment>
<evidence type="ECO:0008006" key="3">
    <source>
        <dbReference type="Google" id="ProtNLM"/>
    </source>
</evidence>
<dbReference type="AlphaFoldDB" id="A0A098LFC0"/>
<sequence length="234" mass="27600">MKFVRLFIFILFFSGLRETFGQSQGDYLINGRLVDSVDSKGISDALIINKSTNKVEISDKSGYFYFNASLNDTIIIYILGYRTKQFPLGKEMASKQMNAIRLIPDIEQLKSVEVIGKTETKQKYRYPNNQEPASIMNPITFLYERYNKKYQQYQKVAELEKGKYYEQLKEYRLNRLFIMDITGIKEEDVDDFIGKCNFGREFIETASDYELIVMVRKNYEWYKKTKSGNKKSKY</sequence>
<reference evidence="1 2" key="1">
    <citation type="submission" date="2014-09" db="EMBL/GenBank/DDBJ databases">
        <title>Sporocytophaga myxococcoides PG-01 genome sequencing.</title>
        <authorList>
            <person name="Liu L."/>
            <person name="Gao P.J."/>
            <person name="Chen G.J."/>
            <person name="Wang L.S."/>
        </authorList>
    </citation>
    <scope>NUCLEOTIDE SEQUENCE [LARGE SCALE GENOMIC DNA]</scope>
    <source>
        <strain evidence="1 2">PG-01</strain>
    </source>
</reference>
<keyword evidence="2" id="KW-1185">Reference proteome</keyword>